<dbReference type="PANTHER" id="PTHR33639">
    <property type="entry name" value="THIOL-DISULFIDE OXIDOREDUCTASE DCC"/>
    <property type="match status" value="1"/>
</dbReference>
<gene>
    <name evidence="1" type="ORF">WCV65_17015</name>
</gene>
<accession>A0ABZ2NP43</accession>
<proteinExistence type="predicted"/>
<protein>
    <submittedName>
        <fullName evidence="1">Thiol-disulfide oxidoreductase DCC family protein</fullName>
    </submittedName>
</protein>
<dbReference type="InterPro" id="IPR052927">
    <property type="entry name" value="DCC_oxidoreductase"/>
</dbReference>
<sequence>MNHPIILFDGVCNLCEGIVKFVIKRDKDAVFRFASLQSETGLELLKKNQLDCENFDSFVLAFDDNVYVKSEAALKTAGLLPFPMNMLRILLIIPRPIRDAGYSFIARNRYKWFGKKDSCMLPDPSIRKRFLE</sequence>
<reference evidence="1 2" key="1">
    <citation type="submission" date="2024-02" db="EMBL/GenBank/DDBJ databases">
        <title>Seven novel Bacillus-like species.</title>
        <authorList>
            <person name="Liu G."/>
        </authorList>
    </citation>
    <scope>NUCLEOTIDE SEQUENCE [LARGE SCALE GENOMIC DNA]</scope>
    <source>
        <strain evidence="1 2">FJAT-52054</strain>
    </source>
</reference>
<dbReference type="InterPro" id="IPR007263">
    <property type="entry name" value="DCC1-like"/>
</dbReference>
<dbReference type="EMBL" id="CP147407">
    <property type="protein sequence ID" value="WXB99075.1"/>
    <property type="molecule type" value="Genomic_DNA"/>
</dbReference>
<dbReference type="Proteomes" id="UP001377337">
    <property type="component" value="Chromosome"/>
</dbReference>
<evidence type="ECO:0000313" key="1">
    <source>
        <dbReference type="EMBL" id="WXB99075.1"/>
    </source>
</evidence>
<dbReference type="RefSeq" id="WP_338782341.1">
    <property type="nucleotide sequence ID" value="NZ_CP147407.1"/>
</dbReference>
<evidence type="ECO:0000313" key="2">
    <source>
        <dbReference type="Proteomes" id="UP001377337"/>
    </source>
</evidence>
<keyword evidence="2" id="KW-1185">Reference proteome</keyword>
<dbReference type="Pfam" id="PF04134">
    <property type="entry name" value="DCC1-like"/>
    <property type="match status" value="1"/>
</dbReference>
<organism evidence="1 2">
    <name type="scientific">Metabacillus sediminis</name>
    <dbReference type="NCBI Taxonomy" id="3117746"/>
    <lineage>
        <taxon>Bacteria</taxon>
        <taxon>Bacillati</taxon>
        <taxon>Bacillota</taxon>
        <taxon>Bacilli</taxon>
        <taxon>Bacillales</taxon>
        <taxon>Bacillaceae</taxon>
        <taxon>Metabacillus</taxon>
    </lineage>
</organism>
<dbReference type="PANTHER" id="PTHR33639:SF2">
    <property type="entry name" value="DUF393 DOMAIN-CONTAINING PROTEIN"/>
    <property type="match status" value="1"/>
</dbReference>
<name>A0ABZ2NP43_9BACI</name>